<dbReference type="PANTHER" id="PTHR40078">
    <property type="entry name" value="INTEGRAL MEMBRANE PROTEIN-RELATED"/>
    <property type="match status" value="1"/>
</dbReference>
<proteinExistence type="predicted"/>
<dbReference type="Pfam" id="PF19700">
    <property type="entry name" value="DUF6198"/>
    <property type="match status" value="1"/>
</dbReference>
<protein>
    <recommendedName>
        <fullName evidence="4">YitT family protein</fullName>
    </recommendedName>
</protein>
<evidence type="ECO:0000256" key="1">
    <source>
        <dbReference type="SAM" id="Phobius"/>
    </source>
</evidence>
<feature type="transmembrane region" description="Helical" evidence="1">
    <location>
        <begin position="160"/>
        <end position="180"/>
    </location>
</feature>
<dbReference type="Proteomes" id="UP000824049">
    <property type="component" value="Unassembled WGS sequence"/>
</dbReference>
<dbReference type="InterPro" id="IPR038750">
    <property type="entry name" value="YczE/YyaS-like"/>
</dbReference>
<comment type="caution">
    <text evidence="2">The sequence shown here is derived from an EMBL/GenBank/DDBJ whole genome shotgun (WGS) entry which is preliminary data.</text>
</comment>
<reference evidence="2" key="2">
    <citation type="submission" date="2021-04" db="EMBL/GenBank/DDBJ databases">
        <authorList>
            <person name="Gilroy R."/>
        </authorList>
    </citation>
    <scope>NUCLEOTIDE SEQUENCE</scope>
    <source>
        <strain evidence="2">CHK179-28034</strain>
    </source>
</reference>
<sequence>MKKQCWCFRILFYILSLVILALGITLNTKTGLGVSPIISVSYSVSQVLHLNFGNVTLIWYTIFVAAQLIIRGKNRRWYDLLQIPLSIVFTRFLNLFDAAIHWESESFAANLLLLLAAIILTGAGAAMSVNMRLVPNPGDGIVAAIADCIHRDMGFAKNMFDLMNICMTFIIGIVSGHFLLGIGIGTVFAVIGVGRAVAAFNYLCKEKMDVLAGISEETVSEAEVCTE</sequence>
<keyword evidence="1" id="KW-0812">Transmembrane</keyword>
<reference evidence="2" key="1">
    <citation type="journal article" date="2021" name="PeerJ">
        <title>Extensive microbial diversity within the chicken gut microbiome revealed by metagenomics and culture.</title>
        <authorList>
            <person name="Gilroy R."/>
            <person name="Ravi A."/>
            <person name="Getino M."/>
            <person name="Pursley I."/>
            <person name="Horton D.L."/>
            <person name="Alikhan N.F."/>
            <person name="Baker D."/>
            <person name="Gharbi K."/>
            <person name="Hall N."/>
            <person name="Watson M."/>
            <person name="Adriaenssens E.M."/>
            <person name="Foster-Nyarko E."/>
            <person name="Jarju S."/>
            <person name="Secka A."/>
            <person name="Antonio M."/>
            <person name="Oren A."/>
            <person name="Chaudhuri R.R."/>
            <person name="La Ragione R."/>
            <person name="Hildebrand F."/>
            <person name="Pallen M.J."/>
        </authorList>
    </citation>
    <scope>NUCLEOTIDE SEQUENCE</scope>
    <source>
        <strain evidence="2">CHK179-28034</strain>
    </source>
</reference>
<dbReference type="AlphaFoldDB" id="A0A9D2EJW5"/>
<keyword evidence="1" id="KW-0472">Membrane</keyword>
<evidence type="ECO:0000313" key="2">
    <source>
        <dbReference type="EMBL" id="HIZ38740.1"/>
    </source>
</evidence>
<organism evidence="2 3">
    <name type="scientific">Candidatus Anaerobutyricum stercoris</name>
    <dbReference type="NCBI Taxonomy" id="2838457"/>
    <lineage>
        <taxon>Bacteria</taxon>
        <taxon>Bacillati</taxon>
        <taxon>Bacillota</taxon>
        <taxon>Clostridia</taxon>
        <taxon>Lachnospirales</taxon>
        <taxon>Lachnospiraceae</taxon>
        <taxon>Anaerobutyricum</taxon>
    </lineage>
</organism>
<gene>
    <name evidence="2" type="ORF">H9968_02270</name>
</gene>
<feature type="transmembrane region" description="Helical" evidence="1">
    <location>
        <begin position="47"/>
        <end position="70"/>
    </location>
</feature>
<evidence type="ECO:0008006" key="4">
    <source>
        <dbReference type="Google" id="ProtNLM"/>
    </source>
</evidence>
<feature type="transmembrane region" description="Helical" evidence="1">
    <location>
        <begin position="7"/>
        <end position="27"/>
    </location>
</feature>
<keyword evidence="1" id="KW-1133">Transmembrane helix</keyword>
<feature type="transmembrane region" description="Helical" evidence="1">
    <location>
        <begin position="108"/>
        <end position="129"/>
    </location>
</feature>
<accession>A0A9D2EJW5</accession>
<dbReference type="EMBL" id="DXBR01000026">
    <property type="protein sequence ID" value="HIZ38740.1"/>
    <property type="molecule type" value="Genomic_DNA"/>
</dbReference>
<evidence type="ECO:0000313" key="3">
    <source>
        <dbReference type="Proteomes" id="UP000824049"/>
    </source>
</evidence>
<dbReference type="PANTHER" id="PTHR40078:SF1">
    <property type="entry name" value="INTEGRAL MEMBRANE PROTEIN"/>
    <property type="match status" value="1"/>
</dbReference>
<name>A0A9D2EJW5_9FIRM</name>